<dbReference type="HOGENOM" id="CLU_1823907_0_0_11"/>
<sequence length="141" mass="15898">MKPGELRFCEGVRYGLHHDRPRDLWTNVALCFRVPKSKWRDPRRKAPKEPWYLATSLKDPKSAASWYWQRGAGDRAALQKDAKKSRFGLGEVRVGSPERLSRLLAALSIALSWLTLAALPEIGALPKGFPRRWSASADGCL</sequence>
<dbReference type="EMBL" id="CP000386">
    <property type="protein sequence ID" value="ABG05417.1"/>
    <property type="molecule type" value="Genomic_DNA"/>
</dbReference>
<proteinExistence type="predicted"/>
<dbReference type="AlphaFoldDB" id="Q1AT61"/>
<dbReference type="KEGG" id="rxy:Rxyl_2493"/>
<evidence type="ECO:0000313" key="3">
    <source>
        <dbReference type="Proteomes" id="UP000006637"/>
    </source>
</evidence>
<evidence type="ECO:0000313" key="1">
    <source>
        <dbReference type="EMBL" id="ABG04851.1"/>
    </source>
</evidence>
<dbReference type="Proteomes" id="UP000006637">
    <property type="component" value="Chromosome"/>
</dbReference>
<gene>
    <name evidence="1" type="ordered locus">Rxyl_1903</name>
    <name evidence="2" type="ordered locus">Rxyl_2493</name>
</gene>
<accession>Q1AT61</accession>
<keyword evidence="3" id="KW-1185">Reference proteome</keyword>
<organism evidence="2 3">
    <name type="scientific">Rubrobacter xylanophilus (strain DSM 9941 / JCM 11954 / NBRC 16129 / PRD-1)</name>
    <dbReference type="NCBI Taxonomy" id="266117"/>
    <lineage>
        <taxon>Bacteria</taxon>
        <taxon>Bacillati</taxon>
        <taxon>Actinomycetota</taxon>
        <taxon>Rubrobacteria</taxon>
        <taxon>Rubrobacterales</taxon>
        <taxon>Rubrobacteraceae</taxon>
        <taxon>Rubrobacter</taxon>
    </lineage>
</organism>
<evidence type="ECO:0000313" key="2">
    <source>
        <dbReference type="EMBL" id="ABG05417.1"/>
    </source>
</evidence>
<dbReference type="KEGG" id="rxy:Rxyl_1903"/>
<dbReference type="EMBL" id="CP000386">
    <property type="protein sequence ID" value="ABG04851.1"/>
    <property type="molecule type" value="Genomic_DNA"/>
</dbReference>
<name>Q1AT61_RUBXD</name>
<protein>
    <submittedName>
        <fullName evidence="2">Uncharacterized protein</fullName>
    </submittedName>
</protein>
<reference evidence="2 3" key="1">
    <citation type="submission" date="2006-06" db="EMBL/GenBank/DDBJ databases">
        <title>Complete sequence of Rubrobacter xylanophilus DSM 9941.</title>
        <authorList>
            <consortium name="US DOE Joint Genome Institute"/>
            <person name="Copeland A."/>
            <person name="Lucas S."/>
            <person name="Lapidus A."/>
            <person name="Barry K."/>
            <person name="Detter J.C."/>
            <person name="Glavina del Rio T."/>
            <person name="Hammon N."/>
            <person name="Israni S."/>
            <person name="Dalin E."/>
            <person name="Tice H."/>
            <person name="Pitluck S."/>
            <person name="Munk A.C."/>
            <person name="Brettin T."/>
            <person name="Bruce D."/>
            <person name="Han C."/>
            <person name="Tapia R."/>
            <person name="Gilna P."/>
            <person name="Schmutz J."/>
            <person name="Larimer F."/>
            <person name="Land M."/>
            <person name="Hauser L."/>
            <person name="Kyrpides N."/>
            <person name="Lykidis A."/>
            <person name="da Costa M.S."/>
            <person name="Rainey F.A."/>
            <person name="Empadinhas N."/>
            <person name="Jolivet E."/>
            <person name="Battista J.R."/>
            <person name="Richardson P."/>
        </authorList>
    </citation>
    <scope>NUCLEOTIDE SEQUENCE [LARGE SCALE GENOMIC DNA]</scope>
    <source>
        <strain evidence="2">DSM 9941</strain>
        <strain evidence="3">DSM 9941 / JCM 11954 / NBRC 16129 / PRD-1</strain>
        <strain evidence="3">DSM 9941 / NBRC 16129 / PRD-1</strain>
    </source>
</reference>